<dbReference type="InterPro" id="IPR032710">
    <property type="entry name" value="NTF2-like_dom_sf"/>
</dbReference>
<gene>
    <name evidence="2" type="ORF">CLV30_113101</name>
</gene>
<dbReference type="EMBL" id="PYGE01000013">
    <property type="protein sequence ID" value="PSL01613.1"/>
    <property type="molecule type" value="Genomic_DNA"/>
</dbReference>
<evidence type="ECO:0000259" key="1">
    <source>
        <dbReference type="Pfam" id="PF12680"/>
    </source>
</evidence>
<keyword evidence="3" id="KW-1185">Reference proteome</keyword>
<protein>
    <submittedName>
        <fullName evidence="2">SnoaL-like protein</fullName>
    </submittedName>
</protein>
<feature type="domain" description="SnoaL-like" evidence="1">
    <location>
        <begin position="5"/>
        <end position="97"/>
    </location>
</feature>
<dbReference type="AlphaFoldDB" id="A0A2P8DWL7"/>
<dbReference type="InterPro" id="IPR037401">
    <property type="entry name" value="SnoaL-like"/>
</dbReference>
<evidence type="ECO:0000313" key="3">
    <source>
        <dbReference type="Proteomes" id="UP000243528"/>
    </source>
</evidence>
<reference evidence="2 3" key="1">
    <citation type="submission" date="2018-03" db="EMBL/GenBank/DDBJ databases">
        <title>Genomic Encyclopedia of Archaeal and Bacterial Type Strains, Phase II (KMG-II): from individual species to whole genera.</title>
        <authorList>
            <person name="Goeker M."/>
        </authorList>
    </citation>
    <scope>NUCLEOTIDE SEQUENCE [LARGE SCALE GENOMIC DNA]</scope>
    <source>
        <strain evidence="2 3">DSM 45211</strain>
    </source>
</reference>
<organism evidence="2 3">
    <name type="scientific">Haloactinopolyspora alba</name>
    <dbReference type="NCBI Taxonomy" id="648780"/>
    <lineage>
        <taxon>Bacteria</taxon>
        <taxon>Bacillati</taxon>
        <taxon>Actinomycetota</taxon>
        <taxon>Actinomycetes</taxon>
        <taxon>Jiangellales</taxon>
        <taxon>Jiangellaceae</taxon>
        <taxon>Haloactinopolyspora</taxon>
    </lineage>
</organism>
<sequence>MPETVQAFVDSVNRSDEEAFLAAFTADGFVDDWGRTFTGREAIKGWSDREFLGADGVLTPEEVTTDGDTVTVVGDWRSTHANGRSSFAFRLAGDRIASMTIREG</sequence>
<proteinExistence type="predicted"/>
<dbReference type="Proteomes" id="UP000243528">
    <property type="component" value="Unassembled WGS sequence"/>
</dbReference>
<evidence type="ECO:0000313" key="2">
    <source>
        <dbReference type="EMBL" id="PSL01613.1"/>
    </source>
</evidence>
<comment type="caution">
    <text evidence="2">The sequence shown here is derived from an EMBL/GenBank/DDBJ whole genome shotgun (WGS) entry which is preliminary data.</text>
</comment>
<name>A0A2P8DWL7_9ACTN</name>
<dbReference type="Pfam" id="PF12680">
    <property type="entry name" value="SnoaL_2"/>
    <property type="match status" value="1"/>
</dbReference>
<accession>A0A2P8DWL7</accession>
<dbReference type="SUPFAM" id="SSF54427">
    <property type="entry name" value="NTF2-like"/>
    <property type="match status" value="1"/>
</dbReference>
<dbReference type="Gene3D" id="3.10.450.50">
    <property type="match status" value="1"/>
</dbReference>